<evidence type="ECO:0000313" key="2">
    <source>
        <dbReference type="EMBL" id="KAF3543600.1"/>
    </source>
</evidence>
<name>A0A3N6QAN4_BRACR</name>
<protein>
    <submittedName>
        <fullName evidence="1">Uncharacterized protein</fullName>
    </submittedName>
</protein>
<reference evidence="1" key="1">
    <citation type="submission" date="2019-12" db="EMBL/GenBank/DDBJ databases">
        <title>Genome sequencing and annotation of Brassica cretica.</title>
        <authorList>
            <person name="Studholme D.J."/>
            <person name="Sarris P.F."/>
        </authorList>
    </citation>
    <scope>NUCLEOTIDE SEQUENCE</scope>
    <source>
        <strain evidence="1">PFS-102/07</strain>
        <tissue evidence="1">Leaf</tissue>
    </source>
</reference>
<reference evidence="2" key="2">
    <citation type="submission" date="2019-12" db="EMBL/GenBank/DDBJ databases">
        <authorList>
            <person name="Studholme D.J."/>
            <person name="Sarris P."/>
        </authorList>
    </citation>
    <scope>NUCLEOTIDE SEQUENCE</scope>
    <source>
        <strain evidence="2">PFS-1207/04</strain>
        <tissue evidence="2">Leaf</tissue>
    </source>
</reference>
<dbReference type="EMBL" id="QGKY02000089">
    <property type="protein sequence ID" value="KAF2614976.1"/>
    <property type="molecule type" value="Genomic_DNA"/>
</dbReference>
<comment type="caution">
    <text evidence="1">The sequence shown here is derived from an EMBL/GenBank/DDBJ whole genome shotgun (WGS) entry which is preliminary data.</text>
</comment>
<proteinExistence type="predicted"/>
<dbReference type="Proteomes" id="UP000266723">
    <property type="component" value="Unassembled WGS sequence"/>
</dbReference>
<evidence type="ECO:0000313" key="1">
    <source>
        <dbReference type="EMBL" id="KAF2614976.1"/>
    </source>
</evidence>
<accession>A0A3N6QAN4</accession>
<sequence>MVATLVLIRDEIGDLHDQDGHLCNAACQRLDDHGAIIPDPEAANQQAADIQRRSML</sequence>
<evidence type="ECO:0000313" key="3">
    <source>
        <dbReference type="Proteomes" id="UP000266723"/>
    </source>
</evidence>
<organism evidence="1">
    <name type="scientific">Brassica cretica</name>
    <name type="common">Mustard</name>
    <dbReference type="NCBI Taxonomy" id="69181"/>
    <lineage>
        <taxon>Eukaryota</taxon>
        <taxon>Viridiplantae</taxon>
        <taxon>Streptophyta</taxon>
        <taxon>Embryophyta</taxon>
        <taxon>Tracheophyta</taxon>
        <taxon>Spermatophyta</taxon>
        <taxon>Magnoliopsida</taxon>
        <taxon>eudicotyledons</taxon>
        <taxon>Gunneridae</taxon>
        <taxon>Pentapetalae</taxon>
        <taxon>rosids</taxon>
        <taxon>malvids</taxon>
        <taxon>Brassicales</taxon>
        <taxon>Brassicaceae</taxon>
        <taxon>Brassiceae</taxon>
        <taxon>Brassica</taxon>
    </lineage>
</organism>
<dbReference type="AlphaFoldDB" id="A0A3N6QAN4"/>
<keyword evidence="3" id="KW-1185">Reference proteome</keyword>
<gene>
    <name evidence="2" type="ORF">DY000_02006741</name>
    <name evidence="1" type="ORF">F2Q70_00011461</name>
</gene>
<reference evidence="2 3" key="3">
    <citation type="journal article" date="2020" name="BMC Genomics">
        <title>Intraspecific diversification of the crop wild relative Brassica cretica Lam. using demographic model selection.</title>
        <authorList>
            <person name="Kioukis A."/>
            <person name="Michalopoulou V.A."/>
            <person name="Briers L."/>
            <person name="Pirintsos S."/>
            <person name="Studholme D.J."/>
            <person name="Pavlidis P."/>
            <person name="Sarris P.F."/>
        </authorList>
    </citation>
    <scope>NUCLEOTIDE SEQUENCE [LARGE SCALE GENOMIC DNA]</scope>
    <source>
        <strain evidence="3">cv. PFS-1207/04</strain>
        <strain evidence="2">PFS-1207/04</strain>
    </source>
</reference>
<dbReference type="EMBL" id="QGKV02000832">
    <property type="protein sequence ID" value="KAF3543600.1"/>
    <property type="molecule type" value="Genomic_DNA"/>
</dbReference>